<proteinExistence type="predicted"/>
<dbReference type="AlphaFoldDB" id="A0AAU8MA23"/>
<dbReference type="EMBL" id="CP159278">
    <property type="protein sequence ID" value="XCN78040.1"/>
    <property type="molecule type" value="Genomic_DNA"/>
</dbReference>
<accession>A0AAU8MA23</accession>
<reference evidence="1" key="1">
    <citation type="journal article" date="2014" name="Genome Announc.">
        <title>Draft Genome Sequences of a Phylogenetically Diverse Suite of Pseudomonas syringae Strains from Multiple Source Populations.</title>
        <authorList>
            <person name="Baltrus D.A."/>
            <person name="Yourstone S."/>
            <person name="Lind A."/>
            <person name="Guilbaud C."/>
            <person name="Sands D.C."/>
            <person name="Jones C.D."/>
            <person name="Morris C.E."/>
            <person name="Dangl J.L."/>
        </authorList>
    </citation>
    <scope>NUCLEOTIDE SEQUENCE</scope>
    <source>
        <strain evidence="1">USA007</strain>
    </source>
</reference>
<name>A0AAU8MA23_PSESX</name>
<reference evidence="1" key="2">
    <citation type="submission" date="2024-07" db="EMBL/GenBank/DDBJ databases">
        <title>A complete genome sequence for Pseudomonas syringae USA007.</title>
        <authorList>
            <person name="Baltrus D.A."/>
        </authorList>
    </citation>
    <scope>NUCLEOTIDE SEQUENCE</scope>
    <source>
        <strain evidence="1">USA007</strain>
    </source>
</reference>
<evidence type="ECO:0000313" key="1">
    <source>
        <dbReference type="EMBL" id="XCN78040.1"/>
    </source>
</evidence>
<sequence length="342" mass="38979">MDELERVFFLEIAQQQARQKDSKAFAELCSLREELQRFFEEKPDSEMEVLENGPDIVFDVVERDVDIESHVKLSGVDHMEFHCESVNCALEIFGNRIFDTGQALRLSRGFRLADFSHVNSMIEVAGWWYWITDVRVRKELKLEGSIGTISGPFRDIDRPNTEVINTVSPCPARVPIRLCGAPPFVIVDSHENAVMINASPVENSLVIVLDRDAPMPSLNALRYALASRMNSIKWDRDLAYLMEGKQPLERSREEVDFSWLLQPTEDLVWATAPKAIETMLRGLCCLANRAVSNSIRVAIEKTVKDLEAVGPEVTYEKVEYAYSVARKRCDDYHPGLLPWLTE</sequence>
<protein>
    <submittedName>
        <fullName evidence="1">Uncharacterized protein</fullName>
    </submittedName>
</protein>
<dbReference type="RefSeq" id="WP_152531955.1">
    <property type="nucleotide sequence ID" value="NZ_CP159278.1"/>
</dbReference>
<organism evidence="1">
    <name type="scientific">Pseudomonas syringae USA007</name>
    <dbReference type="NCBI Taxonomy" id="1357288"/>
    <lineage>
        <taxon>Bacteria</taxon>
        <taxon>Pseudomonadati</taxon>
        <taxon>Pseudomonadota</taxon>
        <taxon>Gammaproteobacteria</taxon>
        <taxon>Pseudomonadales</taxon>
        <taxon>Pseudomonadaceae</taxon>
        <taxon>Pseudomonas</taxon>
        <taxon>Pseudomonas syringae</taxon>
    </lineage>
</organism>
<gene>
    <name evidence="1" type="ORF">N027_00335</name>
</gene>